<accession>A0ACC2PPF2</accession>
<keyword evidence="2" id="KW-1185">Reference proteome</keyword>
<evidence type="ECO:0000313" key="2">
    <source>
        <dbReference type="Proteomes" id="UP001239111"/>
    </source>
</evidence>
<protein>
    <submittedName>
        <fullName evidence="1">Uncharacterized protein</fullName>
    </submittedName>
</protein>
<gene>
    <name evidence="1" type="ORF">QAD02_020479</name>
</gene>
<proteinExistence type="predicted"/>
<evidence type="ECO:0000313" key="1">
    <source>
        <dbReference type="EMBL" id="KAJ8684686.1"/>
    </source>
</evidence>
<reference evidence="1" key="1">
    <citation type="submission" date="2023-04" db="EMBL/GenBank/DDBJ databases">
        <title>A chromosome-level genome assembly of the parasitoid wasp Eretmocerus hayati.</title>
        <authorList>
            <person name="Zhong Y."/>
            <person name="Liu S."/>
            <person name="Liu Y."/>
        </authorList>
    </citation>
    <scope>NUCLEOTIDE SEQUENCE</scope>
    <source>
        <strain evidence="1">ZJU_SS_LIU_2023</strain>
    </source>
</reference>
<sequence length="323" mass="38581">MERNFAERPISDGFRLKNPPPLQYQALARLVDLYYQQARESFCVLRNKRYFSGRICLLSYRRNRDDWITTWRRSPSEFIDCTLKRNLTKRKADPLEETRRRIISHEGKIYRFWETPIGEIFPDTFSIRINSGSKSEYLNLPKPFHKLLACGIEHLFSLAIKTHLFQDDSNCIFLNRNSYENRRVKEWRKPIIGLPFIPKHVYYTLRFQFIKGGPRRVPYANNRHITRLNYPGIDRLFVCWRDRITHATRHRQNCCWECNSKHNDIKGGLISRVGRRLDRSQYLHDSTAYEQIGLIYYAIQDCRRYPAEEEFSGSKASVCTNRV</sequence>
<dbReference type="EMBL" id="CM056741">
    <property type="protein sequence ID" value="KAJ8684686.1"/>
    <property type="molecule type" value="Genomic_DNA"/>
</dbReference>
<comment type="caution">
    <text evidence="1">The sequence shown here is derived from an EMBL/GenBank/DDBJ whole genome shotgun (WGS) entry which is preliminary data.</text>
</comment>
<organism evidence="1 2">
    <name type="scientific">Eretmocerus hayati</name>
    <dbReference type="NCBI Taxonomy" id="131215"/>
    <lineage>
        <taxon>Eukaryota</taxon>
        <taxon>Metazoa</taxon>
        <taxon>Ecdysozoa</taxon>
        <taxon>Arthropoda</taxon>
        <taxon>Hexapoda</taxon>
        <taxon>Insecta</taxon>
        <taxon>Pterygota</taxon>
        <taxon>Neoptera</taxon>
        <taxon>Endopterygota</taxon>
        <taxon>Hymenoptera</taxon>
        <taxon>Apocrita</taxon>
        <taxon>Proctotrupomorpha</taxon>
        <taxon>Chalcidoidea</taxon>
        <taxon>Aphelinidae</taxon>
        <taxon>Aphelininae</taxon>
        <taxon>Eretmocerus</taxon>
    </lineage>
</organism>
<name>A0ACC2PPF2_9HYME</name>
<dbReference type="Proteomes" id="UP001239111">
    <property type="component" value="Chromosome 1"/>
</dbReference>